<evidence type="ECO:0000313" key="2">
    <source>
        <dbReference type="Proteomes" id="UP000002770"/>
    </source>
</evidence>
<dbReference type="AlphaFoldDB" id="G9EQ69"/>
<dbReference type="HOGENOM" id="CLU_3329479_0_0_6"/>
<dbReference type="Proteomes" id="UP000002770">
    <property type="component" value="Unassembled WGS sequence"/>
</dbReference>
<gene>
    <name evidence="1" type="ORF">LDG_7415</name>
</gene>
<dbReference type="EMBL" id="JH413828">
    <property type="protein sequence ID" value="EHL30644.1"/>
    <property type="molecule type" value="Genomic_DNA"/>
</dbReference>
<evidence type="ECO:0000313" key="1">
    <source>
        <dbReference type="EMBL" id="EHL30644.1"/>
    </source>
</evidence>
<protein>
    <submittedName>
        <fullName evidence="1">Uncharacterized protein</fullName>
    </submittedName>
</protein>
<dbReference type="InParanoid" id="G9EQ69"/>
<dbReference type="STRING" id="658187.LDG_7415"/>
<accession>G9EQ69</accession>
<sequence>MPTPEALMITVAPDAGTPMELKVMLTADSVTPVGIVTE</sequence>
<keyword evidence="2" id="KW-1185">Reference proteome</keyword>
<reference evidence="1 2" key="1">
    <citation type="journal article" date="2011" name="BMC Genomics">
        <title>Insight into cross-talk between intra-amoebal pathogens.</title>
        <authorList>
            <person name="Gimenez G."/>
            <person name="Bertelli C."/>
            <person name="Moliner C."/>
            <person name="Robert C."/>
            <person name="Raoult D."/>
            <person name="Fournier P.E."/>
            <person name="Greub G."/>
        </authorList>
    </citation>
    <scope>NUCLEOTIDE SEQUENCE [LARGE SCALE GENOMIC DNA]</scope>
    <source>
        <strain evidence="1 2">LLAP12</strain>
    </source>
</reference>
<proteinExistence type="predicted"/>
<name>G9EQ69_9GAMM</name>
<organism evidence="1 2">
    <name type="scientific">Legionella drancourtii LLAP12</name>
    <dbReference type="NCBI Taxonomy" id="658187"/>
    <lineage>
        <taxon>Bacteria</taxon>
        <taxon>Pseudomonadati</taxon>
        <taxon>Pseudomonadota</taxon>
        <taxon>Gammaproteobacteria</taxon>
        <taxon>Legionellales</taxon>
        <taxon>Legionellaceae</taxon>
        <taxon>Legionella</taxon>
    </lineage>
</organism>